<dbReference type="Proteomes" id="UP000887575">
    <property type="component" value="Unassembled WGS sequence"/>
</dbReference>
<sequence>MSLCNYEEARKLFEEALEQIEIDVAQGDADPSVVVTMRYSYDMVIHGKWNINTEQLLRLSRRLRNFEQELVPPNYIIEEVGERR</sequence>
<evidence type="ECO:0000313" key="1">
    <source>
        <dbReference type="Proteomes" id="UP000887575"/>
    </source>
</evidence>
<dbReference type="AlphaFoldDB" id="A0AAF3F649"/>
<proteinExistence type="predicted"/>
<accession>A0AAF3F649</accession>
<keyword evidence="1" id="KW-1185">Reference proteome</keyword>
<dbReference type="WBParaSite" id="MBELARI_LOCUS2350">
    <property type="protein sequence ID" value="MBELARI_LOCUS2350"/>
    <property type="gene ID" value="MBELARI_LOCUS2350"/>
</dbReference>
<name>A0AAF3F649_9BILA</name>
<evidence type="ECO:0000313" key="2">
    <source>
        <dbReference type="WBParaSite" id="MBELARI_LOCUS2350"/>
    </source>
</evidence>
<reference evidence="2" key="1">
    <citation type="submission" date="2024-02" db="UniProtKB">
        <authorList>
            <consortium name="WormBaseParasite"/>
        </authorList>
    </citation>
    <scope>IDENTIFICATION</scope>
</reference>
<protein>
    <submittedName>
        <fullName evidence="2">Uncharacterized protein</fullName>
    </submittedName>
</protein>
<organism evidence="1 2">
    <name type="scientific">Mesorhabditis belari</name>
    <dbReference type="NCBI Taxonomy" id="2138241"/>
    <lineage>
        <taxon>Eukaryota</taxon>
        <taxon>Metazoa</taxon>
        <taxon>Ecdysozoa</taxon>
        <taxon>Nematoda</taxon>
        <taxon>Chromadorea</taxon>
        <taxon>Rhabditida</taxon>
        <taxon>Rhabditina</taxon>
        <taxon>Rhabditomorpha</taxon>
        <taxon>Rhabditoidea</taxon>
        <taxon>Rhabditidae</taxon>
        <taxon>Mesorhabditinae</taxon>
        <taxon>Mesorhabditis</taxon>
    </lineage>
</organism>